<reference evidence="1 2" key="1">
    <citation type="submission" date="2006-02" db="EMBL/GenBank/DDBJ databases">
        <authorList>
            <person name="Amann R."/>
            <person name="Ferriera S."/>
            <person name="Johnson J."/>
            <person name="Kravitz S."/>
            <person name="Halpern A."/>
            <person name="Remington K."/>
            <person name="Beeson K."/>
            <person name="Tran B."/>
            <person name="Rogers Y.-H."/>
            <person name="Friedman R."/>
            <person name="Venter J.C."/>
        </authorList>
    </citation>
    <scope>NUCLEOTIDE SEQUENCE [LARGE SCALE GENOMIC DNA]</scope>
    <source>
        <strain evidence="1 2">DSM 3645</strain>
    </source>
</reference>
<comment type="caution">
    <text evidence="1">The sequence shown here is derived from an EMBL/GenBank/DDBJ whole genome shotgun (WGS) entry which is preliminary data.</text>
</comment>
<accession>A3ZVK3</accession>
<protein>
    <submittedName>
        <fullName evidence="1">Uncharacterized protein</fullName>
    </submittedName>
</protein>
<evidence type="ECO:0000313" key="2">
    <source>
        <dbReference type="Proteomes" id="UP000004358"/>
    </source>
</evidence>
<proteinExistence type="predicted"/>
<dbReference type="AlphaFoldDB" id="A3ZVK3"/>
<organism evidence="1 2">
    <name type="scientific">Blastopirellula marina DSM 3645</name>
    <dbReference type="NCBI Taxonomy" id="314230"/>
    <lineage>
        <taxon>Bacteria</taxon>
        <taxon>Pseudomonadati</taxon>
        <taxon>Planctomycetota</taxon>
        <taxon>Planctomycetia</taxon>
        <taxon>Pirellulales</taxon>
        <taxon>Pirellulaceae</taxon>
        <taxon>Blastopirellula</taxon>
    </lineage>
</organism>
<name>A3ZVK3_9BACT</name>
<dbReference type="HOGENOM" id="CLU_3388276_0_0_0"/>
<gene>
    <name evidence="1" type="ORF">DSM3645_02698</name>
</gene>
<sequence>MRKYDLSCSQLGRVSALPFFSCAGRGTVISRS</sequence>
<dbReference type="STRING" id="314230.DSM3645_02698"/>
<dbReference type="EMBL" id="AANZ01000014">
    <property type="protein sequence ID" value="EAQ79349.1"/>
    <property type="molecule type" value="Genomic_DNA"/>
</dbReference>
<evidence type="ECO:0000313" key="1">
    <source>
        <dbReference type="EMBL" id="EAQ79349.1"/>
    </source>
</evidence>
<dbReference type="Proteomes" id="UP000004358">
    <property type="component" value="Unassembled WGS sequence"/>
</dbReference>